<evidence type="ECO:0000256" key="4">
    <source>
        <dbReference type="ARBA" id="ARBA00022989"/>
    </source>
</evidence>
<dbReference type="InterPro" id="IPR007632">
    <property type="entry name" value="Anoctamin"/>
</dbReference>
<evidence type="ECO:0000256" key="3">
    <source>
        <dbReference type="ARBA" id="ARBA00022692"/>
    </source>
</evidence>
<name>A0ABV0SEY4_9TELE</name>
<dbReference type="Pfam" id="PF04547">
    <property type="entry name" value="Anoctamin"/>
    <property type="match status" value="1"/>
</dbReference>
<keyword evidence="5 6" id="KW-0472">Membrane</keyword>
<evidence type="ECO:0000256" key="6">
    <source>
        <dbReference type="RuleBase" id="RU280814"/>
    </source>
</evidence>
<keyword evidence="9" id="KW-1185">Reference proteome</keyword>
<reference evidence="8 9" key="1">
    <citation type="submission" date="2021-06" db="EMBL/GenBank/DDBJ databases">
        <authorList>
            <person name="Palmer J.M."/>
        </authorList>
    </citation>
    <scope>NUCLEOTIDE SEQUENCE [LARGE SCALE GENOMIC DNA]</scope>
    <source>
        <strain evidence="8 9">XC_2019</strain>
        <tissue evidence="8">Muscle</tissue>
    </source>
</reference>
<feature type="non-terminal residue" evidence="8">
    <location>
        <position position="341"/>
    </location>
</feature>
<feature type="transmembrane region" description="Helical" evidence="6">
    <location>
        <begin position="68"/>
        <end position="85"/>
    </location>
</feature>
<comment type="caution">
    <text evidence="8">The sequence shown here is derived from an EMBL/GenBank/DDBJ whole genome shotgun (WGS) entry which is preliminary data.</text>
</comment>
<dbReference type="PANTHER" id="PTHR12308:SF20">
    <property type="entry name" value="ANOCTAMIN-2"/>
    <property type="match status" value="1"/>
</dbReference>
<dbReference type="EMBL" id="JAHRIN010076563">
    <property type="protein sequence ID" value="MEQ2218168.1"/>
    <property type="molecule type" value="Genomic_DNA"/>
</dbReference>
<comment type="subcellular location">
    <subcellularLocation>
        <location evidence="1 6">Membrane</location>
        <topology evidence="1 6">Multi-pass membrane protein</topology>
    </subcellularLocation>
</comment>
<protein>
    <recommendedName>
        <fullName evidence="6">Anoctamin</fullName>
    </recommendedName>
</protein>
<proteinExistence type="inferred from homology"/>
<keyword evidence="4 6" id="KW-1133">Transmembrane helix</keyword>
<dbReference type="Proteomes" id="UP001434883">
    <property type="component" value="Unassembled WGS sequence"/>
</dbReference>
<evidence type="ECO:0000313" key="9">
    <source>
        <dbReference type="Proteomes" id="UP001434883"/>
    </source>
</evidence>
<evidence type="ECO:0000256" key="2">
    <source>
        <dbReference type="ARBA" id="ARBA00009671"/>
    </source>
</evidence>
<comment type="caution">
    <text evidence="6">Lacks conserved residue(s) required for the propagation of feature annotation.</text>
</comment>
<dbReference type="InterPro" id="IPR049452">
    <property type="entry name" value="Anoctamin_TM"/>
</dbReference>
<comment type="similarity">
    <text evidence="2 6">Belongs to the anoctamin family.</text>
</comment>
<evidence type="ECO:0000313" key="8">
    <source>
        <dbReference type="EMBL" id="MEQ2218168.1"/>
    </source>
</evidence>
<sequence length="341" mass="39472">MLSVWSMNPDPEAKASVRMTVTTTGIILNMLVVLVLEEVYGAIAVWLTELELPKTEEEFEERLIFKSFFLKSMNAFAPIFYVAFFKGRFAGRPGDYVYVFGDYRMEECAPPGCLIELCIQLSMIMLGKQLIQNNVFEIVIPKMKKMYRTIQEEKGKKRAAEYQENETEEIRPKQQFDKDFALEPFEGVSPEYMEMIIQYGFVSLFVASFPLAPAFALLNNVIEIRLDAAKFVTEIRRPDAVRCKDIGIRHLLHIRVRSKNGLPIHVQWKQHHEWLHRALAVLLQRQQLPSWHSTNHHTHHRCHHVQIQGLQRSTMGTRCLHLFQTVLVCPCCPTGLCNILP</sequence>
<keyword evidence="3 6" id="KW-0812">Transmembrane</keyword>
<feature type="transmembrane region" description="Helical" evidence="6">
    <location>
        <begin position="26"/>
        <end position="47"/>
    </location>
</feature>
<dbReference type="PANTHER" id="PTHR12308">
    <property type="entry name" value="ANOCTAMIN"/>
    <property type="match status" value="1"/>
</dbReference>
<organism evidence="8 9">
    <name type="scientific">Xenoophorus captivus</name>
    <dbReference type="NCBI Taxonomy" id="1517983"/>
    <lineage>
        <taxon>Eukaryota</taxon>
        <taxon>Metazoa</taxon>
        <taxon>Chordata</taxon>
        <taxon>Craniata</taxon>
        <taxon>Vertebrata</taxon>
        <taxon>Euteleostomi</taxon>
        <taxon>Actinopterygii</taxon>
        <taxon>Neopterygii</taxon>
        <taxon>Teleostei</taxon>
        <taxon>Neoteleostei</taxon>
        <taxon>Acanthomorphata</taxon>
        <taxon>Ovalentaria</taxon>
        <taxon>Atherinomorphae</taxon>
        <taxon>Cyprinodontiformes</taxon>
        <taxon>Goodeidae</taxon>
        <taxon>Xenoophorus</taxon>
    </lineage>
</organism>
<evidence type="ECO:0000259" key="7">
    <source>
        <dbReference type="Pfam" id="PF04547"/>
    </source>
</evidence>
<accession>A0ABV0SEY4</accession>
<feature type="transmembrane region" description="Helical" evidence="6">
    <location>
        <begin position="196"/>
        <end position="218"/>
    </location>
</feature>
<evidence type="ECO:0000256" key="5">
    <source>
        <dbReference type="ARBA" id="ARBA00023136"/>
    </source>
</evidence>
<feature type="domain" description="Anoctamin transmembrane" evidence="7">
    <location>
        <begin position="15"/>
        <end position="248"/>
    </location>
</feature>
<evidence type="ECO:0000256" key="1">
    <source>
        <dbReference type="ARBA" id="ARBA00004141"/>
    </source>
</evidence>
<gene>
    <name evidence="8" type="primary">ANO2</name>
    <name evidence="8" type="ORF">XENOCAPTIV_030455</name>
</gene>